<dbReference type="PANTHER" id="PTHR36168:SF1">
    <property type="entry name" value="ORC1-LIKE AAA ATPASE DOMAIN-CONTAINING PROTEIN"/>
    <property type="match status" value="1"/>
</dbReference>
<feature type="domain" description="Orc1-like AAA ATPase" evidence="1">
    <location>
        <begin position="151"/>
        <end position="293"/>
    </location>
</feature>
<sequence length="549" mass="62791">MRRLSTCRLRYSLVSPLARCPSRPNCAQRGLLPENTMSESRCLSQVSFGGLSRYQQSADDQEEQSHSSGSNFKSTLYKVFETGATTLASILILGAAGYSYHKYYKHLILEKMEDAFRPGNRILQVANIESGVVQSHYEERWGIRDEQKKVDRVIAGSGKGQYFLIIGEKGTGKTSLVLEAMRKVDGEGVAMFDAHNDFEIFRIRLGKALDYEFHEGYVGGLFSIKGPRDRTAILDIERAFDVLEKAALRRRKRGLTPFVLVINSMHLIREGQAGEDLLAILQHRAERWAESNLVTMVFNSRDYWVYERLRRNAKRMDVIAVSDLPKREAMEALKMYRSRYFGEELPSKILEDVYDLVGGRISFLNQVATSKDMIRSCMEIHEQEKTWFLNTCWILGNDIDIEELTEQKYCLAAVNLARALVDKDSHIEKQYDLSEGYVLPEIPLHDARRIMARGDFIQGCNQDNIFTIDSRAMVRAVSVPMQRVFREICSEPGFEEHREATEKRIDEIESLLRTREISLKDLESKRYRLSIQDSKGQETGSAELAVGSN</sequence>
<feature type="domain" description="AAA protein C-terminal winged helix" evidence="2">
    <location>
        <begin position="390"/>
        <end position="509"/>
    </location>
</feature>
<dbReference type="Pfam" id="PF13191">
    <property type="entry name" value="AAA_16"/>
    <property type="match status" value="1"/>
</dbReference>
<dbReference type="PANTHER" id="PTHR36168">
    <property type="entry name" value="CHROMOSOME 1, WHOLE GENOME SHOTGUN SEQUENCE"/>
    <property type="match status" value="1"/>
</dbReference>
<dbReference type="InterPro" id="IPR027417">
    <property type="entry name" value="P-loop_NTPase"/>
</dbReference>
<evidence type="ECO:0000313" key="4">
    <source>
        <dbReference type="Proteomes" id="UP000325780"/>
    </source>
</evidence>
<dbReference type="Gene3D" id="3.40.50.300">
    <property type="entry name" value="P-loop containing nucleotide triphosphate hydrolases"/>
    <property type="match status" value="1"/>
</dbReference>
<dbReference type="InterPro" id="IPR056808">
    <property type="entry name" value="HTH_AAA"/>
</dbReference>
<protein>
    <submittedName>
        <fullName evidence="3">Uncharacterized protein</fullName>
    </submittedName>
</protein>
<proteinExistence type="predicted"/>
<dbReference type="Proteomes" id="UP000325780">
    <property type="component" value="Unassembled WGS sequence"/>
</dbReference>
<dbReference type="AlphaFoldDB" id="A0A5N6TT17"/>
<evidence type="ECO:0000259" key="2">
    <source>
        <dbReference type="Pfam" id="PF24913"/>
    </source>
</evidence>
<dbReference type="SUPFAM" id="SSF52540">
    <property type="entry name" value="P-loop containing nucleoside triphosphate hydrolases"/>
    <property type="match status" value="1"/>
</dbReference>
<dbReference type="InterPro" id="IPR041664">
    <property type="entry name" value="AAA_16"/>
</dbReference>
<name>A0A5N6TT17_ASPAV</name>
<gene>
    <name evidence="3" type="ORF">BDV25DRAFT_125237</name>
</gene>
<evidence type="ECO:0000313" key="3">
    <source>
        <dbReference type="EMBL" id="KAE8149515.1"/>
    </source>
</evidence>
<dbReference type="EMBL" id="ML742120">
    <property type="protein sequence ID" value="KAE8149515.1"/>
    <property type="molecule type" value="Genomic_DNA"/>
</dbReference>
<keyword evidence="4" id="KW-1185">Reference proteome</keyword>
<organism evidence="3 4">
    <name type="scientific">Aspergillus avenaceus</name>
    <dbReference type="NCBI Taxonomy" id="36643"/>
    <lineage>
        <taxon>Eukaryota</taxon>
        <taxon>Fungi</taxon>
        <taxon>Dikarya</taxon>
        <taxon>Ascomycota</taxon>
        <taxon>Pezizomycotina</taxon>
        <taxon>Eurotiomycetes</taxon>
        <taxon>Eurotiomycetidae</taxon>
        <taxon>Eurotiales</taxon>
        <taxon>Aspergillaceae</taxon>
        <taxon>Aspergillus</taxon>
        <taxon>Aspergillus subgen. Circumdati</taxon>
    </lineage>
</organism>
<dbReference type="Pfam" id="PF24913">
    <property type="entry name" value="WHD_AAA_fung"/>
    <property type="match status" value="1"/>
</dbReference>
<dbReference type="OrthoDB" id="511599at2759"/>
<accession>A0A5N6TT17</accession>
<reference evidence="3 4" key="1">
    <citation type="submission" date="2019-04" db="EMBL/GenBank/DDBJ databases">
        <title>Friends and foes A comparative genomics study of 23 Aspergillus species from section Flavi.</title>
        <authorList>
            <consortium name="DOE Joint Genome Institute"/>
            <person name="Kjaerbolling I."/>
            <person name="Vesth T."/>
            <person name="Frisvad J.C."/>
            <person name="Nybo J.L."/>
            <person name="Theobald S."/>
            <person name="Kildgaard S."/>
            <person name="Isbrandt T."/>
            <person name="Kuo A."/>
            <person name="Sato A."/>
            <person name="Lyhne E.K."/>
            <person name="Kogle M.E."/>
            <person name="Wiebenga A."/>
            <person name="Kun R.S."/>
            <person name="Lubbers R.J."/>
            <person name="Makela M.R."/>
            <person name="Barry K."/>
            <person name="Chovatia M."/>
            <person name="Clum A."/>
            <person name="Daum C."/>
            <person name="Haridas S."/>
            <person name="He G."/>
            <person name="LaButti K."/>
            <person name="Lipzen A."/>
            <person name="Mondo S."/>
            <person name="Riley R."/>
            <person name="Salamov A."/>
            <person name="Simmons B.A."/>
            <person name="Magnuson J.K."/>
            <person name="Henrissat B."/>
            <person name="Mortensen U.H."/>
            <person name="Larsen T.O."/>
            <person name="Devries R.P."/>
            <person name="Grigoriev I.V."/>
            <person name="Machida M."/>
            <person name="Baker S.E."/>
            <person name="Andersen M.R."/>
        </authorList>
    </citation>
    <scope>NUCLEOTIDE SEQUENCE [LARGE SCALE GENOMIC DNA]</scope>
    <source>
        <strain evidence="3 4">IBT 18842</strain>
    </source>
</reference>
<evidence type="ECO:0000259" key="1">
    <source>
        <dbReference type="Pfam" id="PF13191"/>
    </source>
</evidence>